<accession>A0A515MIJ1</accession>
<dbReference type="KEGG" id="vg:77939349"/>
<proteinExistence type="predicted"/>
<dbReference type="RefSeq" id="YP_010663327.1">
    <property type="nucleotide sequence ID" value="NC_070895.1"/>
</dbReference>
<evidence type="ECO:0000313" key="3">
    <source>
        <dbReference type="Proteomes" id="UP000318552"/>
    </source>
</evidence>
<reference evidence="3" key="1">
    <citation type="submission" date="2019-05" db="EMBL/GenBank/DDBJ databases">
        <authorList>
            <person name="Begin E.J."/>
            <person name="Burnham C.Matt."/>
            <person name="Chappell E."/>
            <person name="Hambrick G.L."/>
            <person name="Harrington T.R."/>
            <person name="Harris A.E."/>
            <person name="Hasley B.L."/>
            <person name="Haynie C.M."/>
            <person name="Hopkins G.A."/>
            <person name="Hutchins C.B."/>
            <person name="Jester D.A."/>
            <person name="Johnson J."/>
            <person name="Martin A.P."/>
            <person name="Merino K.D."/>
            <person name="Pinkerton C.N."/>
            <person name="Poe J.Gabe."/>
            <person name="Savage T.D."/>
            <person name="Smith R.Hunter."/>
            <person name="Smith J.Zane."/>
            <person name="Spiva T.A."/>
            <person name="Thompson L."/>
            <person name="Thompson N.R."/>
            <person name="Thurman R.E."/>
            <person name="West C.T."/>
            <person name="Reyna N.S."/>
            <person name="Plymale R.C."/>
            <person name="Garlena R.A."/>
            <person name="Russell D.A."/>
            <person name="Pope W.H."/>
            <person name="Jacobs-Sera D."/>
            <person name="Hatfull G.F."/>
        </authorList>
    </citation>
    <scope>NUCLEOTIDE SEQUENCE [LARGE SCALE GENOMIC DNA]</scope>
</reference>
<dbReference type="GeneID" id="77939349"/>
<dbReference type="EMBL" id="MK967385">
    <property type="protein sequence ID" value="QDM56480.1"/>
    <property type="molecule type" value="Genomic_DNA"/>
</dbReference>
<evidence type="ECO:0000256" key="1">
    <source>
        <dbReference type="SAM" id="MobiDB-lite"/>
    </source>
</evidence>
<sequence length="82" mass="8354">MNKKLIASIIFAFAIVAAPAGVAAASPCTIDIPTGVAPCPPPVISHYGTDPGGDHHGTPDQLDPPAPNWQYDIPAPAADDEV</sequence>
<protein>
    <submittedName>
        <fullName evidence="2">Uncharacterized protein</fullName>
    </submittedName>
</protein>
<keyword evidence="3" id="KW-1185">Reference proteome</keyword>
<gene>
    <name evidence="2" type="primary">54</name>
    <name evidence="2" type="ORF">SEA_SHECKWES_54</name>
</gene>
<evidence type="ECO:0000313" key="2">
    <source>
        <dbReference type="EMBL" id="QDM56480.1"/>
    </source>
</evidence>
<feature type="region of interest" description="Disordered" evidence="1">
    <location>
        <begin position="44"/>
        <end position="82"/>
    </location>
</feature>
<dbReference type="Proteomes" id="UP000318552">
    <property type="component" value="Segment"/>
</dbReference>
<name>A0A515MIJ1_9CAUD</name>
<organism evidence="2 3">
    <name type="scientific">Gordonia phage SheckWes</name>
    <dbReference type="NCBI Taxonomy" id="2591117"/>
    <lineage>
        <taxon>Viruses</taxon>
        <taxon>Duplodnaviria</taxon>
        <taxon>Heunggongvirae</taxon>
        <taxon>Uroviricota</taxon>
        <taxon>Caudoviricetes</taxon>
        <taxon>Ponsvirus</taxon>
        <taxon>Ponsvirus sheckwes</taxon>
    </lineage>
</organism>